<dbReference type="GO" id="GO:0008081">
    <property type="term" value="F:phosphoric diester hydrolase activity"/>
    <property type="evidence" value="ECO:0007669"/>
    <property type="project" value="UniProtKB-ARBA"/>
</dbReference>
<name>A0A845BLR3_9NEIS</name>
<evidence type="ECO:0000259" key="1">
    <source>
        <dbReference type="PROSITE" id="PS51832"/>
    </source>
</evidence>
<dbReference type="PANTHER" id="PTHR43155:SF2">
    <property type="entry name" value="CYCLIC DI-GMP PHOSPHODIESTERASE PA4108"/>
    <property type="match status" value="1"/>
</dbReference>
<evidence type="ECO:0000313" key="3">
    <source>
        <dbReference type="Proteomes" id="UP000467214"/>
    </source>
</evidence>
<dbReference type="Pfam" id="PF13487">
    <property type="entry name" value="HD_5"/>
    <property type="match status" value="1"/>
</dbReference>
<dbReference type="Proteomes" id="UP000467214">
    <property type="component" value="Unassembled WGS sequence"/>
</dbReference>
<dbReference type="AlphaFoldDB" id="A0A845BLR3"/>
<reference evidence="2 3" key="1">
    <citation type="submission" date="2019-12" db="EMBL/GenBank/DDBJ databases">
        <title>Neisseriaceae gen. nov. sp. Genome sequencing and assembly.</title>
        <authorList>
            <person name="Liu Z."/>
            <person name="Li A."/>
        </authorList>
    </citation>
    <scope>NUCLEOTIDE SEQUENCE [LARGE SCALE GENOMIC DNA]</scope>
    <source>
        <strain evidence="2 3">B2N2-7</strain>
    </source>
</reference>
<dbReference type="CDD" id="cd00077">
    <property type="entry name" value="HDc"/>
    <property type="match status" value="1"/>
</dbReference>
<gene>
    <name evidence="2" type="ORF">GQF02_09370</name>
</gene>
<keyword evidence="2" id="KW-0378">Hydrolase</keyword>
<dbReference type="InterPro" id="IPR037522">
    <property type="entry name" value="HD_GYP_dom"/>
</dbReference>
<dbReference type="Gene3D" id="1.10.3210.10">
    <property type="entry name" value="Hypothetical protein af1432"/>
    <property type="match status" value="1"/>
</dbReference>
<protein>
    <submittedName>
        <fullName evidence="2">Phosphohydrolase</fullName>
    </submittedName>
</protein>
<feature type="domain" description="HD-GYP" evidence="1">
    <location>
        <begin position="90"/>
        <end position="286"/>
    </location>
</feature>
<dbReference type="SUPFAM" id="SSF109604">
    <property type="entry name" value="HD-domain/PDEase-like"/>
    <property type="match status" value="1"/>
</dbReference>
<dbReference type="EMBL" id="WSSB01000007">
    <property type="protein sequence ID" value="MXR37179.1"/>
    <property type="molecule type" value="Genomic_DNA"/>
</dbReference>
<proteinExistence type="predicted"/>
<organism evidence="2 3">
    <name type="scientific">Craterilacuibacter sinensis</name>
    <dbReference type="NCBI Taxonomy" id="2686017"/>
    <lineage>
        <taxon>Bacteria</taxon>
        <taxon>Pseudomonadati</taxon>
        <taxon>Pseudomonadota</taxon>
        <taxon>Betaproteobacteria</taxon>
        <taxon>Neisseriales</taxon>
        <taxon>Neisseriaceae</taxon>
        <taxon>Craterilacuibacter</taxon>
    </lineage>
</organism>
<evidence type="ECO:0000313" key="2">
    <source>
        <dbReference type="EMBL" id="MXR37179.1"/>
    </source>
</evidence>
<accession>A0A845BLR3</accession>
<dbReference type="RefSeq" id="WP_160796575.1">
    <property type="nucleotide sequence ID" value="NZ_WSSB01000007.1"/>
</dbReference>
<dbReference type="PROSITE" id="PS51832">
    <property type="entry name" value="HD_GYP"/>
    <property type="match status" value="1"/>
</dbReference>
<sequence length="345" mass="38582">MPALTLPDSLFARNRLCEDGDNIFRLSPRQRDEYAAFVLPACTQSNHSQADSAFAVLSRLEGRLLPLLYTPLDCHTPNVELRAIASELGQLVDQQADACIASILLSPYEHYTPRHAINAATLIHLLGKAQSLDASTLQSLVCAALTMNIGIASTQDQMARQAAPPTTAQQQLIKLHPLLSSALIREMGITDLLWHETVLMHHEQWNGSGYPFHLQQANIAEHAHLLHIVDMTCSKLMPRSYRNPMPAQQALSILYQNQNQQIDPNLITLLIRTLGIFPPGEFVELDNGMIAIVVERTDNLQAPRVALPAHPRQRIQTDNTPYRIKRPTVPQISARHIHLLSRFWS</sequence>
<dbReference type="PANTHER" id="PTHR43155">
    <property type="entry name" value="CYCLIC DI-GMP PHOSPHODIESTERASE PA4108-RELATED"/>
    <property type="match status" value="1"/>
</dbReference>
<keyword evidence="3" id="KW-1185">Reference proteome</keyword>
<comment type="caution">
    <text evidence="2">The sequence shown here is derived from an EMBL/GenBank/DDBJ whole genome shotgun (WGS) entry which is preliminary data.</text>
</comment>
<dbReference type="InterPro" id="IPR003607">
    <property type="entry name" value="HD/PDEase_dom"/>
</dbReference>